<evidence type="ECO:0000256" key="4">
    <source>
        <dbReference type="ARBA" id="ARBA00009894"/>
    </source>
</evidence>
<evidence type="ECO:0000256" key="2">
    <source>
        <dbReference type="ARBA" id="ARBA00001947"/>
    </source>
</evidence>
<dbReference type="GO" id="GO:1901135">
    <property type="term" value="P:carbohydrate derivative metabolic process"/>
    <property type="evidence" value="ECO:0007669"/>
    <property type="project" value="InterPro"/>
</dbReference>
<dbReference type="InterPro" id="IPR050099">
    <property type="entry name" value="SIS_GmhA/DiaA_subfam"/>
</dbReference>
<dbReference type="AlphaFoldDB" id="A0A3B1CGN4"/>
<dbReference type="PROSITE" id="PS51464">
    <property type="entry name" value="SIS"/>
    <property type="match status" value="1"/>
</dbReference>
<dbReference type="GO" id="GO:0097367">
    <property type="term" value="F:carbohydrate derivative binding"/>
    <property type="evidence" value="ECO:0007669"/>
    <property type="project" value="InterPro"/>
</dbReference>
<dbReference type="InterPro" id="IPR001347">
    <property type="entry name" value="SIS_dom"/>
</dbReference>
<dbReference type="Pfam" id="PF13580">
    <property type="entry name" value="SIS_2"/>
    <property type="match status" value="1"/>
</dbReference>
<gene>
    <name evidence="12" type="ORF">MNBD_NITROSPINAE02-727</name>
</gene>
<name>A0A3B1CGN4_9ZZZZ</name>
<dbReference type="InterPro" id="IPR035461">
    <property type="entry name" value="GmhA/DiaA"/>
</dbReference>
<comment type="cofactor">
    <cofactor evidence="2">
        <name>Zn(2+)</name>
        <dbReference type="ChEBI" id="CHEBI:29105"/>
    </cofactor>
</comment>
<dbReference type="GO" id="GO:0046872">
    <property type="term" value="F:metal ion binding"/>
    <property type="evidence" value="ECO:0007669"/>
    <property type="project" value="UniProtKB-KW"/>
</dbReference>
<keyword evidence="9 12" id="KW-0413">Isomerase</keyword>
<organism evidence="12">
    <name type="scientific">hydrothermal vent metagenome</name>
    <dbReference type="NCBI Taxonomy" id="652676"/>
    <lineage>
        <taxon>unclassified sequences</taxon>
        <taxon>metagenomes</taxon>
        <taxon>ecological metagenomes</taxon>
    </lineage>
</organism>
<evidence type="ECO:0000256" key="9">
    <source>
        <dbReference type="ARBA" id="ARBA00023235"/>
    </source>
</evidence>
<proteinExistence type="inferred from homology"/>
<keyword evidence="6" id="KW-0963">Cytoplasm</keyword>
<dbReference type="PANTHER" id="PTHR30390">
    <property type="entry name" value="SEDOHEPTULOSE 7-PHOSPHATE ISOMERASE / DNAA INITIATOR-ASSOCIATING FACTOR FOR REPLICATION INITIATION"/>
    <property type="match status" value="1"/>
</dbReference>
<dbReference type="EMBL" id="UOGE01000091">
    <property type="protein sequence ID" value="VAX23913.1"/>
    <property type="molecule type" value="Genomic_DNA"/>
</dbReference>
<evidence type="ECO:0000256" key="10">
    <source>
        <dbReference type="ARBA" id="ARBA00023277"/>
    </source>
</evidence>
<evidence type="ECO:0000256" key="6">
    <source>
        <dbReference type="ARBA" id="ARBA00022490"/>
    </source>
</evidence>
<dbReference type="Gene3D" id="3.40.50.10490">
    <property type="entry name" value="Glucose-6-phosphate isomerase like protein, domain 1"/>
    <property type="match status" value="1"/>
</dbReference>
<dbReference type="CDD" id="cd05006">
    <property type="entry name" value="SIS_GmhA"/>
    <property type="match status" value="1"/>
</dbReference>
<dbReference type="GO" id="GO:0005737">
    <property type="term" value="C:cytoplasm"/>
    <property type="evidence" value="ECO:0007669"/>
    <property type="project" value="UniProtKB-SubCell"/>
</dbReference>
<comment type="subcellular location">
    <subcellularLocation>
        <location evidence="3">Cytoplasm</location>
    </subcellularLocation>
</comment>
<evidence type="ECO:0000256" key="7">
    <source>
        <dbReference type="ARBA" id="ARBA00022723"/>
    </source>
</evidence>
<evidence type="ECO:0000256" key="5">
    <source>
        <dbReference type="ARBA" id="ARBA00012580"/>
    </source>
</evidence>
<evidence type="ECO:0000256" key="3">
    <source>
        <dbReference type="ARBA" id="ARBA00004496"/>
    </source>
</evidence>
<keyword evidence="10" id="KW-0119">Carbohydrate metabolism</keyword>
<reference evidence="12" key="1">
    <citation type="submission" date="2018-06" db="EMBL/GenBank/DDBJ databases">
        <authorList>
            <person name="Zhirakovskaya E."/>
        </authorList>
    </citation>
    <scope>NUCLEOTIDE SEQUENCE</scope>
</reference>
<evidence type="ECO:0000256" key="8">
    <source>
        <dbReference type="ARBA" id="ARBA00022833"/>
    </source>
</evidence>
<keyword evidence="7" id="KW-0479">Metal-binding</keyword>
<dbReference type="EC" id="5.3.1.28" evidence="5"/>
<accession>A0A3B1CGN4</accession>
<evidence type="ECO:0000259" key="11">
    <source>
        <dbReference type="PROSITE" id="PS51464"/>
    </source>
</evidence>
<sequence length="192" mass="19957">MNEAIKKGLTDSAELKLALCSDKYVDIISEIVKASIDTISRGGKIIIAGNGGSAADAQHIAAELVGRYLKDRKAIAALALTTDTSSMTAIANDLGFEKIFSRQIDALGNRGDLFLAISTSGESANLVEAIKSARQAGLFTVSFLGKGGGRMGGLADIDLTVPSGDTPRIQEAHITIGHLVCEAIENKAGTPE</sequence>
<comment type="catalytic activity">
    <reaction evidence="1">
        <text>2 D-sedoheptulose 7-phosphate = D-glycero-alpha-D-manno-heptose 7-phosphate + D-glycero-beta-D-manno-heptose 7-phosphate</text>
        <dbReference type="Rhea" id="RHEA:27489"/>
        <dbReference type="ChEBI" id="CHEBI:57483"/>
        <dbReference type="ChEBI" id="CHEBI:60203"/>
        <dbReference type="ChEBI" id="CHEBI:60204"/>
        <dbReference type="EC" id="5.3.1.28"/>
    </reaction>
</comment>
<dbReference type="GO" id="GO:0008968">
    <property type="term" value="F:D-sedoheptulose 7-phosphate isomerase activity"/>
    <property type="evidence" value="ECO:0007669"/>
    <property type="project" value="InterPro"/>
</dbReference>
<evidence type="ECO:0000313" key="12">
    <source>
        <dbReference type="EMBL" id="VAX23913.1"/>
    </source>
</evidence>
<dbReference type="HAMAP" id="MF_00067">
    <property type="entry name" value="GmhA"/>
    <property type="match status" value="1"/>
</dbReference>
<comment type="similarity">
    <text evidence="4">Belongs to the SIS family. GmhA subfamily.</text>
</comment>
<feature type="domain" description="SIS" evidence="11">
    <location>
        <begin position="35"/>
        <end position="192"/>
    </location>
</feature>
<dbReference type="SUPFAM" id="SSF53697">
    <property type="entry name" value="SIS domain"/>
    <property type="match status" value="1"/>
</dbReference>
<protein>
    <recommendedName>
        <fullName evidence="5">D-sedoheptulose-7-phosphate isomerase</fullName>
        <ecNumber evidence="5">5.3.1.28</ecNumber>
    </recommendedName>
</protein>
<evidence type="ECO:0000256" key="1">
    <source>
        <dbReference type="ARBA" id="ARBA00000348"/>
    </source>
</evidence>
<dbReference type="PANTHER" id="PTHR30390:SF6">
    <property type="entry name" value="DNAA INITIATOR-ASSOCIATING PROTEIN DIAA"/>
    <property type="match status" value="1"/>
</dbReference>
<keyword evidence="8" id="KW-0862">Zinc</keyword>
<dbReference type="InterPro" id="IPR046348">
    <property type="entry name" value="SIS_dom_sf"/>
</dbReference>
<dbReference type="InterPro" id="IPR004515">
    <property type="entry name" value="Phosphoheptose_Isoase"/>
</dbReference>